<dbReference type="RefSeq" id="WP_013658548.1">
    <property type="nucleotide sequence ID" value="NC_015275.1"/>
</dbReference>
<protein>
    <recommendedName>
        <fullName evidence="5">Flagellar hook-associated protein 2</fullName>
        <shortName evidence="5">HAP2</shortName>
    </recommendedName>
    <alternativeName>
        <fullName evidence="5">Flagellar cap protein</fullName>
    </alternativeName>
</protein>
<dbReference type="GO" id="GO:0071973">
    <property type="term" value="P:bacterial-type flagellum-dependent cell motility"/>
    <property type="evidence" value="ECO:0007669"/>
    <property type="project" value="TreeGrafter"/>
</dbReference>
<dbReference type="InterPro" id="IPR010809">
    <property type="entry name" value="FliD_C"/>
</dbReference>
<proteinExistence type="inferred from homology"/>
<dbReference type="KEGG" id="cle:Clole_3589"/>
<dbReference type="GO" id="GO:0005576">
    <property type="term" value="C:extracellular region"/>
    <property type="evidence" value="ECO:0007669"/>
    <property type="project" value="UniProtKB-SubCell"/>
</dbReference>
<dbReference type="EMBL" id="CP002582">
    <property type="protein sequence ID" value="ADZ85272.1"/>
    <property type="molecule type" value="Genomic_DNA"/>
</dbReference>
<evidence type="ECO:0000313" key="8">
    <source>
        <dbReference type="EMBL" id="ADZ85272.1"/>
    </source>
</evidence>
<evidence type="ECO:0000256" key="2">
    <source>
        <dbReference type="ARBA" id="ARBA00011255"/>
    </source>
</evidence>
<accession>F2JT53</accession>
<evidence type="ECO:0000259" key="6">
    <source>
        <dbReference type="Pfam" id="PF02465"/>
    </source>
</evidence>
<dbReference type="eggNOG" id="COG1345">
    <property type="taxonomic scope" value="Bacteria"/>
</dbReference>
<dbReference type="HOGENOM" id="CLU_015182_0_2_9"/>
<evidence type="ECO:0000256" key="1">
    <source>
        <dbReference type="ARBA" id="ARBA00009764"/>
    </source>
</evidence>
<keyword evidence="9" id="KW-1185">Reference proteome</keyword>
<keyword evidence="8" id="KW-0282">Flagellum</keyword>
<keyword evidence="5" id="KW-0964">Secreted</keyword>
<evidence type="ECO:0000313" key="9">
    <source>
        <dbReference type="Proteomes" id="UP000008467"/>
    </source>
</evidence>
<keyword evidence="3 5" id="KW-0175">Coiled coil</keyword>
<sequence>MGTSPIRFTGLASGMDTESIVKAMMTSYQAKVDKQKQNQTSLEWKRDAWKDMNSKVNSFYSNYISKLKMSTTFAKNKITTSDNNAIKVNENSSIPAGTHQVSVSQIATSAYMKNEKMTATTVTPLAETTTLKHLGIDKETTIKLQKVVDGAVVEGEDYAEFKLGPNDTIATLKDKLAEQDLELKVTEGKIEITSNKNTADNEAIKLVASEGNTNFFSKLGVGTTTLKKDQVVTGKDLNTFSKSMTLGRLGITNTNIKINENSIELTENMTLSELESKIKEADSNLSVNLDLGEGVQRFFISSKKTGDGNNITIEQEDGGSDILKKLGLYTDPAEESLKGKNAKYTYNGVEYTSSTNDISVNGLKMTFIAETTSPVNITAVKDTESLVSFVKEFVTEYNKLIEEINTEIETRPSKTYKPLTDEQREAMSESEIEKWEKEAKKGLFYRDGQLTQIRDNLRSMIGSGVTGTAYGTLSGVGITTGQWNEKGKLYFDEAKFTKALEDDPESVIKLFTGAGDESAAKTAYEKKYGENSWSSVSETDRQSYLANTKGIFNRLYDNLNKMVGTSTVNKSYGSFYNDKLIKKQLEDMEKRIDELQDRYDQKETALYKKFTAMEKAMSTMNTQSSWLSAQLGSY</sequence>
<dbReference type="GO" id="GO:0009424">
    <property type="term" value="C:bacterial-type flagellum hook"/>
    <property type="evidence" value="ECO:0007669"/>
    <property type="project" value="UniProtKB-UniRule"/>
</dbReference>
<name>F2JT53_CELLD</name>
<evidence type="ECO:0000256" key="4">
    <source>
        <dbReference type="ARBA" id="ARBA00023143"/>
    </source>
</evidence>
<evidence type="ECO:0000256" key="3">
    <source>
        <dbReference type="ARBA" id="ARBA00023054"/>
    </source>
</evidence>
<dbReference type="Pfam" id="PF07195">
    <property type="entry name" value="FliD_C"/>
    <property type="match status" value="1"/>
</dbReference>
<comment type="similarity">
    <text evidence="1 5">Belongs to the FliD family.</text>
</comment>
<organism evidence="8 9">
    <name type="scientific">Cellulosilyticum lentocellum (strain ATCC 49066 / DSM 5427 / NCIMB 11756 / RHM5)</name>
    <name type="common">Clostridium lentocellum</name>
    <dbReference type="NCBI Taxonomy" id="642492"/>
    <lineage>
        <taxon>Bacteria</taxon>
        <taxon>Bacillati</taxon>
        <taxon>Bacillota</taxon>
        <taxon>Clostridia</taxon>
        <taxon>Lachnospirales</taxon>
        <taxon>Cellulosilyticaceae</taxon>
        <taxon>Cellulosilyticum</taxon>
    </lineage>
</organism>
<dbReference type="PANTHER" id="PTHR30288:SF0">
    <property type="entry name" value="FLAGELLAR HOOK-ASSOCIATED PROTEIN 2"/>
    <property type="match status" value="1"/>
</dbReference>
<keyword evidence="8" id="KW-0969">Cilium</keyword>
<dbReference type="PANTHER" id="PTHR30288">
    <property type="entry name" value="FLAGELLAR CAP/ASSEMBLY PROTEIN FLID"/>
    <property type="match status" value="1"/>
</dbReference>
<dbReference type="GO" id="GO:0009421">
    <property type="term" value="C:bacterial-type flagellum filament cap"/>
    <property type="evidence" value="ECO:0007669"/>
    <property type="project" value="InterPro"/>
</dbReference>
<evidence type="ECO:0000259" key="7">
    <source>
        <dbReference type="Pfam" id="PF07195"/>
    </source>
</evidence>
<dbReference type="InterPro" id="IPR040026">
    <property type="entry name" value="FliD"/>
</dbReference>
<dbReference type="GO" id="GO:0007155">
    <property type="term" value="P:cell adhesion"/>
    <property type="evidence" value="ECO:0007669"/>
    <property type="project" value="InterPro"/>
</dbReference>
<feature type="domain" description="Flagellar hook-associated protein 2 N-terminal" evidence="6">
    <location>
        <begin position="13"/>
        <end position="109"/>
    </location>
</feature>
<reference evidence="8 9" key="1">
    <citation type="journal article" date="2011" name="J. Bacteriol.">
        <title>Complete genome sequence of the cellulose-degrading bacterium Cellulosilyticum lentocellum.</title>
        <authorList>
            <consortium name="US DOE Joint Genome Institute"/>
            <person name="Miller D.A."/>
            <person name="Suen G."/>
            <person name="Bruce D."/>
            <person name="Copeland A."/>
            <person name="Cheng J.F."/>
            <person name="Detter C."/>
            <person name="Goodwin L.A."/>
            <person name="Han C.S."/>
            <person name="Hauser L.J."/>
            <person name="Land M.L."/>
            <person name="Lapidus A."/>
            <person name="Lucas S."/>
            <person name="Meincke L."/>
            <person name="Pitluck S."/>
            <person name="Tapia R."/>
            <person name="Teshima H."/>
            <person name="Woyke T."/>
            <person name="Fox B.G."/>
            <person name="Angert E.R."/>
            <person name="Currie C.R."/>
        </authorList>
    </citation>
    <scope>NUCLEOTIDE SEQUENCE [LARGE SCALE GENOMIC DNA]</scope>
    <source>
        <strain evidence="9">ATCC 49066 / DSM 5427 / NCIMB 11756 / RHM5</strain>
    </source>
</reference>
<evidence type="ECO:0000256" key="5">
    <source>
        <dbReference type="RuleBase" id="RU362066"/>
    </source>
</evidence>
<keyword evidence="4 5" id="KW-0975">Bacterial flagellum</keyword>
<comment type="subcellular location">
    <subcellularLocation>
        <location evidence="5">Secreted</location>
    </subcellularLocation>
    <subcellularLocation>
        <location evidence="5">Bacterial flagellum</location>
    </subcellularLocation>
</comment>
<dbReference type="Proteomes" id="UP000008467">
    <property type="component" value="Chromosome"/>
</dbReference>
<comment type="function">
    <text evidence="5">Required for morphogenesis and for the elongation of the flagellar filament by facilitating polymerization of the flagellin monomers at the tip of growing filament. Forms a capping structure, which prevents flagellin subunits (transported through the central channel of the flagellum) from leaking out without polymerization at the distal end.</text>
</comment>
<feature type="domain" description="Flagellar hook-associated protein 2 C-terminal" evidence="7">
    <location>
        <begin position="339"/>
        <end position="621"/>
    </location>
</feature>
<dbReference type="InterPro" id="IPR003481">
    <property type="entry name" value="FliD_N"/>
</dbReference>
<dbReference type="STRING" id="642492.Clole_3589"/>
<feature type="coiled-coil region" evidence="5">
    <location>
        <begin position="578"/>
        <end position="605"/>
    </location>
</feature>
<dbReference type="Pfam" id="PF02465">
    <property type="entry name" value="FliD_N"/>
    <property type="match status" value="1"/>
</dbReference>
<dbReference type="AlphaFoldDB" id="F2JT53"/>
<gene>
    <name evidence="8" type="ordered locus">Clole_3589</name>
</gene>
<comment type="subunit">
    <text evidence="2 5">Homopentamer.</text>
</comment>
<keyword evidence="8" id="KW-0966">Cell projection</keyword>